<protein>
    <submittedName>
        <fullName evidence="8">Mechanosensitive ion channel</fullName>
    </submittedName>
</protein>
<dbReference type="InterPro" id="IPR010920">
    <property type="entry name" value="LSM_dom_sf"/>
</dbReference>
<dbReference type="PANTHER" id="PTHR30221:SF20">
    <property type="entry name" value="SMALL-CONDUCTANCE MECHANOSENSITIVE CHANNEL"/>
    <property type="match status" value="1"/>
</dbReference>
<feature type="transmembrane region" description="Helical" evidence="6">
    <location>
        <begin position="110"/>
        <end position="131"/>
    </location>
</feature>
<feature type="transmembrane region" description="Helical" evidence="6">
    <location>
        <begin position="152"/>
        <end position="170"/>
    </location>
</feature>
<evidence type="ECO:0000313" key="8">
    <source>
        <dbReference type="EMBL" id="MCL9816982.1"/>
    </source>
</evidence>
<accession>A0AAE3FX51</accession>
<gene>
    <name evidence="8" type="ORF">AArcSt2_08505</name>
</gene>
<evidence type="ECO:0000313" key="9">
    <source>
        <dbReference type="Proteomes" id="UP001203207"/>
    </source>
</evidence>
<evidence type="ECO:0000256" key="4">
    <source>
        <dbReference type="ARBA" id="ARBA00022989"/>
    </source>
</evidence>
<feature type="transmembrane region" description="Helical" evidence="6">
    <location>
        <begin position="24"/>
        <end position="44"/>
    </location>
</feature>
<dbReference type="SUPFAM" id="SSF50182">
    <property type="entry name" value="Sm-like ribonucleoproteins"/>
    <property type="match status" value="1"/>
</dbReference>
<dbReference type="Pfam" id="PF00924">
    <property type="entry name" value="MS_channel_2nd"/>
    <property type="match status" value="1"/>
</dbReference>
<dbReference type="InterPro" id="IPR045275">
    <property type="entry name" value="MscS_archaea/bacteria_type"/>
</dbReference>
<dbReference type="EMBL" id="JAKRVX010000003">
    <property type="protein sequence ID" value="MCL9816982.1"/>
    <property type="molecule type" value="Genomic_DNA"/>
</dbReference>
<comment type="subcellular location">
    <subcellularLocation>
        <location evidence="1">Membrane</location>
        <topology evidence="1">Multi-pass membrane protein</topology>
    </subcellularLocation>
</comment>
<feature type="domain" description="Mechanosensitive ion channel MscS" evidence="7">
    <location>
        <begin position="202"/>
        <end position="262"/>
    </location>
</feature>
<dbReference type="InterPro" id="IPR008910">
    <property type="entry name" value="MSC_TM_helix"/>
</dbReference>
<evidence type="ECO:0000256" key="3">
    <source>
        <dbReference type="ARBA" id="ARBA00022692"/>
    </source>
</evidence>
<evidence type="ECO:0000256" key="2">
    <source>
        <dbReference type="ARBA" id="ARBA00008017"/>
    </source>
</evidence>
<dbReference type="SUPFAM" id="SSF82861">
    <property type="entry name" value="Mechanosensitive channel protein MscS (YggB), transmembrane region"/>
    <property type="match status" value="1"/>
</dbReference>
<dbReference type="InterPro" id="IPR006685">
    <property type="entry name" value="MscS_channel_2nd"/>
</dbReference>
<sequence>MRSTIGIHAQVDAQTLVEVIPPRAWLAIFVVAVGFILSYIVAVINRRILIRAGVPDTIEGTAFERTARNFGTSTVTIIAKLSGYFILLLSILVALTIAELEYADLFWSGVAVFLPQLFVAVVILLIGVVLADKAELIVAERLRGVKLPEIGLIPAVVKYSVLFVAVLIALGQVGVATLALIILLGAYAFALVVFTALATHDLLASGAAGVYLLLNQPYGIGDEVRVDGQRGIVQEVDLFVTRIETDEEEHIIPNRNVFKNGIVRIRNY</sequence>
<evidence type="ECO:0000256" key="6">
    <source>
        <dbReference type="SAM" id="Phobius"/>
    </source>
</evidence>
<keyword evidence="5 6" id="KW-0472">Membrane</keyword>
<reference evidence="8" key="1">
    <citation type="journal article" date="2022" name="Syst. Appl. Microbiol.">
        <title>Natronocalculus amylovorans gen. nov., sp. nov., and Natranaeroarchaeum aerophilus sp. nov., dominant culturable amylolytic natronoarchaea from hypersaline soda lakes in southwestern Siberia.</title>
        <authorList>
            <person name="Sorokin D.Y."/>
            <person name="Elcheninov A.G."/>
            <person name="Khizhniak T.V."/>
            <person name="Koenen M."/>
            <person name="Bale N.J."/>
            <person name="Damste J.S.S."/>
            <person name="Kublanov I.V."/>
        </authorList>
    </citation>
    <scope>NUCLEOTIDE SEQUENCE</scope>
    <source>
        <strain evidence="8">AArc-St2</strain>
    </source>
</reference>
<evidence type="ECO:0000256" key="5">
    <source>
        <dbReference type="ARBA" id="ARBA00023136"/>
    </source>
</evidence>
<dbReference type="Pfam" id="PF05552">
    <property type="entry name" value="MS_channel_1st_1"/>
    <property type="match status" value="1"/>
</dbReference>
<dbReference type="GO" id="GO:0008381">
    <property type="term" value="F:mechanosensitive monoatomic ion channel activity"/>
    <property type="evidence" value="ECO:0007669"/>
    <property type="project" value="InterPro"/>
</dbReference>
<dbReference type="Gene3D" id="2.30.30.60">
    <property type="match status" value="1"/>
</dbReference>
<feature type="transmembrane region" description="Helical" evidence="6">
    <location>
        <begin position="77"/>
        <end position="98"/>
    </location>
</feature>
<proteinExistence type="inferred from homology"/>
<comment type="caution">
    <text evidence="8">The sequence shown here is derived from an EMBL/GenBank/DDBJ whole genome shotgun (WGS) entry which is preliminary data.</text>
</comment>
<dbReference type="RefSeq" id="WP_174653870.1">
    <property type="nucleotide sequence ID" value="NZ_JAKRVX010000003.1"/>
</dbReference>
<dbReference type="PANTHER" id="PTHR30221">
    <property type="entry name" value="SMALL-CONDUCTANCE MECHANOSENSITIVE CHANNEL"/>
    <property type="match status" value="1"/>
</dbReference>
<dbReference type="InterPro" id="IPR023408">
    <property type="entry name" value="MscS_beta-dom_sf"/>
</dbReference>
<dbReference type="GO" id="GO:0016020">
    <property type="term" value="C:membrane"/>
    <property type="evidence" value="ECO:0007669"/>
    <property type="project" value="UniProtKB-SubCell"/>
</dbReference>
<organism evidence="8 9">
    <name type="scientific">Natronocalculus amylovorans</name>
    <dbReference type="NCBI Taxonomy" id="2917812"/>
    <lineage>
        <taxon>Archaea</taxon>
        <taxon>Methanobacteriati</taxon>
        <taxon>Methanobacteriota</taxon>
        <taxon>Stenosarchaea group</taxon>
        <taxon>Halobacteria</taxon>
        <taxon>Halobacteriales</taxon>
        <taxon>Haloferacaceae</taxon>
        <taxon>Natronocalculus</taxon>
    </lineage>
</organism>
<evidence type="ECO:0000256" key="1">
    <source>
        <dbReference type="ARBA" id="ARBA00004141"/>
    </source>
</evidence>
<evidence type="ECO:0000259" key="7">
    <source>
        <dbReference type="Pfam" id="PF00924"/>
    </source>
</evidence>
<comment type="similarity">
    <text evidence="2">Belongs to the MscS (TC 1.A.23) family.</text>
</comment>
<keyword evidence="4 6" id="KW-1133">Transmembrane helix</keyword>
<reference evidence="8" key="2">
    <citation type="submission" date="2022-02" db="EMBL/GenBank/DDBJ databases">
        <authorList>
            <person name="Elcheninov A.G."/>
            <person name="Sorokin D.Y."/>
            <person name="Kublanov I.V."/>
        </authorList>
    </citation>
    <scope>NUCLEOTIDE SEQUENCE</scope>
    <source>
        <strain evidence="8">AArc-St2</strain>
    </source>
</reference>
<feature type="transmembrane region" description="Helical" evidence="6">
    <location>
        <begin position="176"/>
        <end position="197"/>
    </location>
</feature>
<keyword evidence="9" id="KW-1185">Reference proteome</keyword>
<dbReference type="InterPro" id="IPR011014">
    <property type="entry name" value="MscS_channel_TM-2"/>
</dbReference>
<keyword evidence="3 6" id="KW-0812">Transmembrane</keyword>
<dbReference type="Gene3D" id="1.10.287.1260">
    <property type="match status" value="1"/>
</dbReference>
<dbReference type="Proteomes" id="UP001203207">
    <property type="component" value="Unassembled WGS sequence"/>
</dbReference>
<dbReference type="AlphaFoldDB" id="A0AAE3FX51"/>
<name>A0AAE3FX51_9EURY</name>